<evidence type="ECO:0008006" key="4">
    <source>
        <dbReference type="Google" id="ProtNLM"/>
    </source>
</evidence>
<proteinExistence type="predicted"/>
<name>A0A5D0CND5_9BACL</name>
<dbReference type="EMBL" id="VSDO01000005">
    <property type="protein sequence ID" value="TYA10724.1"/>
    <property type="molecule type" value="Genomic_DNA"/>
</dbReference>
<evidence type="ECO:0000313" key="3">
    <source>
        <dbReference type="Proteomes" id="UP000325218"/>
    </source>
</evidence>
<keyword evidence="1" id="KW-0812">Transmembrane</keyword>
<dbReference type="RefSeq" id="WP_148456657.1">
    <property type="nucleotide sequence ID" value="NZ_VSDO01000005.1"/>
</dbReference>
<reference evidence="2 3" key="1">
    <citation type="submission" date="2019-08" db="EMBL/GenBank/DDBJ databases">
        <title>Genome sequencing of Paenibacillus faecis DSM 23593(T).</title>
        <authorList>
            <person name="Kook J.-K."/>
            <person name="Park S.-N."/>
            <person name="Lim Y.K."/>
        </authorList>
    </citation>
    <scope>NUCLEOTIDE SEQUENCE [LARGE SCALE GENOMIC DNA]</scope>
    <source>
        <strain evidence="2 3">DSM 23593</strain>
    </source>
</reference>
<feature type="transmembrane region" description="Helical" evidence="1">
    <location>
        <begin position="67"/>
        <end position="88"/>
    </location>
</feature>
<keyword evidence="1" id="KW-0472">Membrane</keyword>
<dbReference type="Proteomes" id="UP000325218">
    <property type="component" value="Unassembled WGS sequence"/>
</dbReference>
<keyword evidence="3" id="KW-1185">Reference proteome</keyword>
<feature type="transmembrane region" description="Helical" evidence="1">
    <location>
        <begin position="36"/>
        <end position="55"/>
    </location>
</feature>
<dbReference type="OrthoDB" id="2637097at2"/>
<comment type="caution">
    <text evidence="2">The sequence shown here is derived from an EMBL/GenBank/DDBJ whole genome shotgun (WGS) entry which is preliminary data.</text>
</comment>
<gene>
    <name evidence="2" type="ORF">FRY98_23340</name>
</gene>
<accession>A0A5D0CND5</accession>
<dbReference type="AlphaFoldDB" id="A0A5D0CND5"/>
<keyword evidence="1" id="KW-1133">Transmembrane helix</keyword>
<evidence type="ECO:0000256" key="1">
    <source>
        <dbReference type="SAM" id="Phobius"/>
    </source>
</evidence>
<organism evidence="2 3">
    <name type="scientific">Paenibacillus faecis</name>
    <dbReference type="NCBI Taxonomy" id="862114"/>
    <lineage>
        <taxon>Bacteria</taxon>
        <taxon>Bacillati</taxon>
        <taxon>Bacillota</taxon>
        <taxon>Bacilli</taxon>
        <taxon>Bacillales</taxon>
        <taxon>Paenibacillaceae</taxon>
        <taxon>Paenibacillus</taxon>
    </lineage>
</organism>
<protein>
    <recommendedName>
        <fullName evidence="4">PH domain-containing protein</fullName>
    </recommendedName>
</protein>
<evidence type="ECO:0000313" key="2">
    <source>
        <dbReference type="EMBL" id="TYA10724.1"/>
    </source>
</evidence>
<sequence length="179" mass="19898">MNIWFIRTIVRNMLKKPFLPAARGPEGELLLQKSRFVLVSCLLGFLICAAALPILLADEAREEFEVIVYLIAAGALLLFIQVVQHLIFRAKAGEHWLAVRTLGGRRMLNYGELQSVGYTRFFGGQFLLQGAGGTVRIPAGIRGAAELIERIGGKIGRDACAEAQEALDEKRTEMEKWTR</sequence>